<evidence type="ECO:0000256" key="2">
    <source>
        <dbReference type="PROSITE-ProRule" id="PRU00335"/>
    </source>
</evidence>
<dbReference type="InterPro" id="IPR001647">
    <property type="entry name" value="HTH_TetR"/>
</dbReference>
<evidence type="ECO:0000259" key="3">
    <source>
        <dbReference type="PROSITE" id="PS50977"/>
    </source>
</evidence>
<sequence length="296" mass="33625">MNETKKRIIEAAIALFTEKGFHGTSIQEIAAHAGISKGAFYLHFKSKDALQVEIFRYYTSLIQEEMVNAIDPGLSPEENFRRQTEIQIAQMQRHTDFIVMVIREQAYSLNPELIEFIEELRISQSEWYRDQLTSIYGESIRPFVHDIYVITEGIKSHYMQHFISNPQALNPEGLTELIFRMTAQAAEGFLGGTLRPLLDEETLRTLFSGFFPEEGESEELTGVIDAMRTILYGQALPRATVQYLLSTLDFLEVQAQAGPGADLTAIEGALAIFRPYPEFGDCLRLLEEKFGADMHN</sequence>
<dbReference type="Gene3D" id="1.10.357.10">
    <property type="entry name" value="Tetracycline Repressor, domain 2"/>
    <property type="match status" value="1"/>
</dbReference>
<protein>
    <submittedName>
        <fullName evidence="4">TetR/AcrR family transcriptional regulator</fullName>
    </submittedName>
</protein>
<comment type="caution">
    <text evidence="4">The sequence shown here is derived from an EMBL/GenBank/DDBJ whole genome shotgun (WGS) entry which is preliminary data.</text>
</comment>
<dbReference type="InterPro" id="IPR009057">
    <property type="entry name" value="Homeodomain-like_sf"/>
</dbReference>
<feature type="domain" description="HTH tetR-type" evidence="3">
    <location>
        <begin position="2"/>
        <end position="62"/>
    </location>
</feature>
<feature type="DNA-binding region" description="H-T-H motif" evidence="2">
    <location>
        <begin position="25"/>
        <end position="44"/>
    </location>
</feature>
<dbReference type="Gene3D" id="1.10.10.60">
    <property type="entry name" value="Homeodomain-like"/>
    <property type="match status" value="1"/>
</dbReference>
<name>A0ABW2NJA2_9BACL</name>
<dbReference type="Proteomes" id="UP001596483">
    <property type="component" value="Unassembled WGS sequence"/>
</dbReference>
<dbReference type="RefSeq" id="WP_157294301.1">
    <property type="nucleotide sequence ID" value="NZ_JBHTCT010000036.1"/>
</dbReference>
<dbReference type="PANTHER" id="PTHR43479:SF22">
    <property type="entry name" value="TRANSCRIPTIONAL REGULATOR, TETR FAMILY"/>
    <property type="match status" value="1"/>
</dbReference>
<keyword evidence="5" id="KW-1185">Reference proteome</keyword>
<dbReference type="InterPro" id="IPR023772">
    <property type="entry name" value="DNA-bd_HTH_TetR-type_CS"/>
</dbReference>
<dbReference type="Pfam" id="PF00440">
    <property type="entry name" value="TetR_N"/>
    <property type="match status" value="1"/>
</dbReference>
<dbReference type="InterPro" id="IPR050624">
    <property type="entry name" value="HTH-type_Tx_Regulator"/>
</dbReference>
<evidence type="ECO:0000313" key="5">
    <source>
        <dbReference type="Proteomes" id="UP001596483"/>
    </source>
</evidence>
<reference evidence="5" key="1">
    <citation type="journal article" date="2019" name="Int. J. Syst. Evol. Microbiol.">
        <title>The Global Catalogue of Microorganisms (GCM) 10K type strain sequencing project: providing services to taxonomists for standard genome sequencing and annotation.</title>
        <authorList>
            <consortium name="The Broad Institute Genomics Platform"/>
            <consortium name="The Broad Institute Genome Sequencing Center for Infectious Disease"/>
            <person name="Wu L."/>
            <person name="Ma J."/>
        </authorList>
    </citation>
    <scope>NUCLEOTIDE SEQUENCE [LARGE SCALE GENOMIC DNA]</scope>
    <source>
        <strain evidence="5">JCM 4738</strain>
    </source>
</reference>
<proteinExistence type="predicted"/>
<dbReference type="PRINTS" id="PR00455">
    <property type="entry name" value="HTHTETR"/>
</dbReference>
<gene>
    <name evidence="4" type="ORF">ACFQQH_13995</name>
</gene>
<keyword evidence="1 2" id="KW-0238">DNA-binding</keyword>
<dbReference type="PROSITE" id="PS01081">
    <property type="entry name" value="HTH_TETR_1"/>
    <property type="match status" value="1"/>
</dbReference>
<dbReference type="EMBL" id="JBHTCT010000036">
    <property type="protein sequence ID" value="MFC7366233.1"/>
    <property type="molecule type" value="Genomic_DNA"/>
</dbReference>
<dbReference type="SUPFAM" id="SSF46689">
    <property type="entry name" value="Homeodomain-like"/>
    <property type="match status" value="1"/>
</dbReference>
<organism evidence="4 5">
    <name type="scientific">Bhargavaea changchunensis</name>
    <dbReference type="NCBI Taxonomy" id="2134037"/>
    <lineage>
        <taxon>Bacteria</taxon>
        <taxon>Bacillati</taxon>
        <taxon>Bacillota</taxon>
        <taxon>Bacilli</taxon>
        <taxon>Bacillales</taxon>
        <taxon>Caryophanaceae</taxon>
        <taxon>Bhargavaea</taxon>
    </lineage>
</organism>
<accession>A0ABW2NJA2</accession>
<dbReference type="PROSITE" id="PS50977">
    <property type="entry name" value="HTH_TETR_2"/>
    <property type="match status" value="1"/>
</dbReference>
<evidence type="ECO:0000313" key="4">
    <source>
        <dbReference type="EMBL" id="MFC7366233.1"/>
    </source>
</evidence>
<evidence type="ECO:0000256" key="1">
    <source>
        <dbReference type="ARBA" id="ARBA00023125"/>
    </source>
</evidence>
<dbReference type="PANTHER" id="PTHR43479">
    <property type="entry name" value="ACREF/ENVCD OPERON REPRESSOR-RELATED"/>
    <property type="match status" value="1"/>
</dbReference>